<dbReference type="InterPro" id="IPR011042">
    <property type="entry name" value="6-blade_b-propeller_TolB-like"/>
</dbReference>
<name>X1R6G9_9ZZZZ</name>
<evidence type="ECO:0000256" key="1">
    <source>
        <dbReference type="ARBA" id="ARBA00009820"/>
    </source>
</evidence>
<accession>X1R6G9</accession>
<sequence>MIDLDEDDTKKITLAEHAMYPAWSPNGTKIVYYVYDDTNAPLPLYDPQCDGTGISISIWIMNSDGTGKTQLTTDEDGHCSDPSFSPDGTKILYNKGFMHPGVPFLVRSESEIWVMNSNGSDKHAIYTSEDSKFYLHQRAWSKNNEIMFEKIQWQKAPQIWVMNSDGTNPRAVIVPEESMDAVLYGDIAWDNTGT</sequence>
<dbReference type="AlphaFoldDB" id="X1R6G9"/>
<evidence type="ECO:0000313" key="2">
    <source>
        <dbReference type="EMBL" id="GAI76337.1"/>
    </source>
</evidence>
<dbReference type="PANTHER" id="PTHR36842">
    <property type="entry name" value="PROTEIN TOLB HOMOLOG"/>
    <property type="match status" value="1"/>
</dbReference>
<dbReference type="EMBL" id="BARW01014490">
    <property type="protein sequence ID" value="GAI76337.1"/>
    <property type="molecule type" value="Genomic_DNA"/>
</dbReference>
<dbReference type="Gene3D" id="2.120.10.30">
    <property type="entry name" value="TolB, C-terminal domain"/>
    <property type="match status" value="1"/>
</dbReference>
<dbReference type="Pfam" id="PF07676">
    <property type="entry name" value="PD40"/>
    <property type="match status" value="2"/>
</dbReference>
<protein>
    <recommendedName>
        <fullName evidence="3">Dipeptidylpeptidase IV N-terminal domain-containing protein</fullName>
    </recommendedName>
</protein>
<comment type="similarity">
    <text evidence="1">Belongs to the TolB family.</text>
</comment>
<dbReference type="PANTHER" id="PTHR36842:SF1">
    <property type="entry name" value="PROTEIN TOLB"/>
    <property type="match status" value="1"/>
</dbReference>
<evidence type="ECO:0008006" key="3">
    <source>
        <dbReference type="Google" id="ProtNLM"/>
    </source>
</evidence>
<reference evidence="2" key="1">
    <citation type="journal article" date="2014" name="Front. Microbiol.">
        <title>High frequency of phylogenetically diverse reductive dehalogenase-homologous genes in deep subseafloor sedimentary metagenomes.</title>
        <authorList>
            <person name="Kawai M."/>
            <person name="Futagami T."/>
            <person name="Toyoda A."/>
            <person name="Takaki Y."/>
            <person name="Nishi S."/>
            <person name="Hori S."/>
            <person name="Arai W."/>
            <person name="Tsubouchi T."/>
            <person name="Morono Y."/>
            <person name="Uchiyama I."/>
            <person name="Ito T."/>
            <person name="Fujiyama A."/>
            <person name="Inagaki F."/>
            <person name="Takami H."/>
        </authorList>
    </citation>
    <scope>NUCLEOTIDE SEQUENCE</scope>
    <source>
        <strain evidence="2">Expedition CK06-06</strain>
    </source>
</reference>
<proteinExistence type="inferred from homology"/>
<gene>
    <name evidence="2" type="ORF">S12H4_25668</name>
</gene>
<dbReference type="InterPro" id="IPR011659">
    <property type="entry name" value="WD40"/>
</dbReference>
<feature type="non-terminal residue" evidence="2">
    <location>
        <position position="194"/>
    </location>
</feature>
<dbReference type="SUPFAM" id="SSF82171">
    <property type="entry name" value="DPP6 N-terminal domain-like"/>
    <property type="match status" value="1"/>
</dbReference>
<comment type="caution">
    <text evidence="2">The sequence shown here is derived from an EMBL/GenBank/DDBJ whole genome shotgun (WGS) entry which is preliminary data.</text>
</comment>
<organism evidence="2">
    <name type="scientific">marine sediment metagenome</name>
    <dbReference type="NCBI Taxonomy" id="412755"/>
    <lineage>
        <taxon>unclassified sequences</taxon>
        <taxon>metagenomes</taxon>
        <taxon>ecological metagenomes</taxon>
    </lineage>
</organism>